<gene>
    <name evidence="12" type="primary">LOC108563614</name>
</gene>
<evidence type="ECO:0000256" key="10">
    <source>
        <dbReference type="RuleBase" id="RU351113"/>
    </source>
</evidence>
<evidence type="ECO:0000313" key="12">
    <source>
        <dbReference type="RefSeq" id="XP_017778204.1"/>
    </source>
</evidence>
<feature type="transmembrane region" description="Helical" evidence="10">
    <location>
        <begin position="63"/>
        <end position="83"/>
    </location>
</feature>
<feature type="transmembrane region" description="Helical" evidence="10">
    <location>
        <begin position="29"/>
        <end position="51"/>
    </location>
</feature>
<keyword evidence="2" id="KW-1003">Cell membrane</keyword>
<keyword evidence="7 10" id="KW-0472">Membrane</keyword>
<feature type="transmembrane region" description="Helical" evidence="10">
    <location>
        <begin position="187"/>
        <end position="210"/>
    </location>
</feature>
<dbReference type="PANTHER" id="PTHR21137">
    <property type="entry name" value="ODORANT RECEPTOR"/>
    <property type="match status" value="1"/>
</dbReference>
<dbReference type="GeneID" id="108563614"/>
<proteinExistence type="inferred from homology"/>
<protein>
    <recommendedName>
        <fullName evidence="10">Odorant receptor</fullName>
    </recommendedName>
</protein>
<keyword evidence="11" id="KW-1185">Reference proteome</keyword>
<dbReference type="RefSeq" id="XP_017778204.1">
    <property type="nucleotide sequence ID" value="XM_017922715.1"/>
</dbReference>
<comment type="similarity">
    <text evidence="10">Belongs to the insect chemoreceptor superfamily. Heteromeric odorant receptor channel (TC 1.A.69) family.</text>
</comment>
<evidence type="ECO:0000256" key="8">
    <source>
        <dbReference type="ARBA" id="ARBA00023170"/>
    </source>
</evidence>
<evidence type="ECO:0000256" key="6">
    <source>
        <dbReference type="ARBA" id="ARBA00022989"/>
    </source>
</evidence>
<evidence type="ECO:0000256" key="9">
    <source>
        <dbReference type="ARBA" id="ARBA00023224"/>
    </source>
</evidence>
<evidence type="ECO:0000313" key="11">
    <source>
        <dbReference type="Proteomes" id="UP000695000"/>
    </source>
</evidence>
<comment type="subcellular location">
    <subcellularLocation>
        <location evidence="1 10">Cell membrane</location>
        <topology evidence="1 10">Multi-pass membrane protein</topology>
    </subcellularLocation>
</comment>
<keyword evidence="5 10" id="KW-0552">Olfaction</keyword>
<evidence type="ECO:0000256" key="5">
    <source>
        <dbReference type="ARBA" id="ARBA00022725"/>
    </source>
</evidence>
<accession>A0ABM1MUF4</accession>
<evidence type="ECO:0000256" key="3">
    <source>
        <dbReference type="ARBA" id="ARBA00022606"/>
    </source>
</evidence>
<name>A0ABM1MUF4_NICVS</name>
<keyword evidence="3 10" id="KW-0716">Sensory transduction</keyword>
<dbReference type="Proteomes" id="UP000695000">
    <property type="component" value="Unplaced"/>
</dbReference>
<evidence type="ECO:0000256" key="4">
    <source>
        <dbReference type="ARBA" id="ARBA00022692"/>
    </source>
</evidence>
<dbReference type="Pfam" id="PF02949">
    <property type="entry name" value="7tm_6"/>
    <property type="match status" value="1"/>
</dbReference>
<dbReference type="PANTHER" id="PTHR21137:SF35">
    <property type="entry name" value="ODORANT RECEPTOR 19A-RELATED"/>
    <property type="match status" value="1"/>
</dbReference>
<keyword evidence="9 10" id="KW-0807">Transducer</keyword>
<feature type="transmembrane region" description="Helical" evidence="10">
    <location>
        <begin position="115"/>
        <end position="134"/>
    </location>
</feature>
<keyword evidence="4 10" id="KW-0812">Transmembrane</keyword>
<evidence type="ECO:0000256" key="1">
    <source>
        <dbReference type="ARBA" id="ARBA00004651"/>
    </source>
</evidence>
<reference evidence="12" key="1">
    <citation type="submission" date="2025-08" db="UniProtKB">
        <authorList>
            <consortium name="RefSeq"/>
        </authorList>
    </citation>
    <scope>IDENTIFICATION</scope>
    <source>
        <tissue evidence="12">Whole Larva</tissue>
    </source>
</reference>
<sequence length="382" mass="44162">METFSKDDNIFYENFVYLRFCKLWNKPTIVVVLVRFFYQSFVMFGSSMHFITSKVSKGYLSDFVEDCAMIVAGIGMNLAIFGFGMKRKEIWALLTELNAFKVLGKPIGFERKRKIIDMCIIFYKYAVVLSLFYYTSLGPINKSKCLKNKEESHLERICGLVVQAWYNVDAQSTPQNQILFALQNGCALFIVSAYGAIYALIFSIVEHIILRIKHLKHSLKQIDEMDSLQEKQKRFKNCVIYHNSIINNISRLTDQMNRCFSIFMFVAVLVDTMIIGILVLQFLIESSLRVLLHLMGWVITLMIVSVSGQRLLDESSSLPLCVYNLNWFQYPSKFRKDLILMIIRSQRPLALKTGDFGVMSFETFLAILKTSYSYIALLKQTL</sequence>
<evidence type="ECO:0000256" key="7">
    <source>
        <dbReference type="ARBA" id="ARBA00023136"/>
    </source>
</evidence>
<keyword evidence="8 10" id="KW-0675">Receptor</keyword>
<organism evidence="11 12">
    <name type="scientific">Nicrophorus vespilloides</name>
    <name type="common">Boreal carrion beetle</name>
    <dbReference type="NCBI Taxonomy" id="110193"/>
    <lineage>
        <taxon>Eukaryota</taxon>
        <taxon>Metazoa</taxon>
        <taxon>Ecdysozoa</taxon>
        <taxon>Arthropoda</taxon>
        <taxon>Hexapoda</taxon>
        <taxon>Insecta</taxon>
        <taxon>Pterygota</taxon>
        <taxon>Neoptera</taxon>
        <taxon>Endopterygota</taxon>
        <taxon>Coleoptera</taxon>
        <taxon>Polyphaga</taxon>
        <taxon>Staphyliniformia</taxon>
        <taxon>Silphidae</taxon>
        <taxon>Nicrophorinae</taxon>
        <taxon>Nicrophorus</taxon>
    </lineage>
</organism>
<feature type="transmembrane region" description="Helical" evidence="10">
    <location>
        <begin position="260"/>
        <end position="284"/>
    </location>
</feature>
<keyword evidence="6 10" id="KW-1133">Transmembrane helix</keyword>
<comment type="caution">
    <text evidence="10">Lacks conserved residue(s) required for the propagation of feature annotation.</text>
</comment>
<evidence type="ECO:0000256" key="2">
    <source>
        <dbReference type="ARBA" id="ARBA00022475"/>
    </source>
</evidence>
<dbReference type="InterPro" id="IPR004117">
    <property type="entry name" value="7tm6_olfct_rcpt"/>
</dbReference>